<evidence type="ECO:0000259" key="3">
    <source>
        <dbReference type="Pfam" id="PF00930"/>
    </source>
</evidence>
<dbReference type="KEGG" id="spad:DVK44_02730"/>
<dbReference type="SUPFAM" id="SSF53474">
    <property type="entry name" value="alpha/beta-Hydrolases"/>
    <property type="match status" value="1"/>
</dbReference>
<dbReference type="InterPro" id="IPR029058">
    <property type="entry name" value="AB_hydrolase_fold"/>
</dbReference>
<dbReference type="GO" id="GO:0008239">
    <property type="term" value="F:dipeptidyl-peptidase activity"/>
    <property type="evidence" value="ECO:0007669"/>
    <property type="project" value="TreeGrafter"/>
</dbReference>
<dbReference type="Proteomes" id="UP000253868">
    <property type="component" value="Chromosome"/>
</dbReference>
<dbReference type="InterPro" id="IPR050278">
    <property type="entry name" value="Serine_Prot_S9B/DPPIV"/>
</dbReference>
<proteinExistence type="predicted"/>
<name>A0A345HJ97_9ACTN</name>
<dbReference type="GO" id="GO:0008236">
    <property type="term" value="F:serine-type peptidase activity"/>
    <property type="evidence" value="ECO:0007669"/>
    <property type="project" value="InterPro"/>
</dbReference>
<accession>A0A345HJ97</accession>
<dbReference type="GO" id="GO:0006508">
    <property type="term" value="P:proteolysis"/>
    <property type="evidence" value="ECO:0007669"/>
    <property type="project" value="InterPro"/>
</dbReference>
<evidence type="ECO:0000256" key="1">
    <source>
        <dbReference type="SAM" id="MobiDB-lite"/>
    </source>
</evidence>
<gene>
    <name evidence="4" type="ORF">DVK44_02730</name>
</gene>
<feature type="region of interest" description="Disordered" evidence="1">
    <location>
        <begin position="109"/>
        <end position="133"/>
    </location>
</feature>
<dbReference type="PANTHER" id="PTHR11731">
    <property type="entry name" value="PROTEASE FAMILY S9B,C DIPEPTIDYL-PEPTIDASE IV-RELATED"/>
    <property type="match status" value="1"/>
</dbReference>
<dbReference type="EMBL" id="CP031194">
    <property type="protein sequence ID" value="AXG76771.1"/>
    <property type="molecule type" value="Genomic_DNA"/>
</dbReference>
<evidence type="ECO:0000259" key="2">
    <source>
        <dbReference type="Pfam" id="PF00326"/>
    </source>
</evidence>
<feature type="domain" description="Peptidase S9 prolyl oligopeptidase catalytic" evidence="2">
    <location>
        <begin position="519"/>
        <end position="723"/>
    </location>
</feature>
<dbReference type="InterPro" id="IPR001375">
    <property type="entry name" value="Peptidase_S9_cat"/>
</dbReference>
<keyword evidence="5" id="KW-1185">Reference proteome</keyword>
<feature type="compositionally biased region" description="Pro residues" evidence="1">
    <location>
        <begin position="118"/>
        <end position="130"/>
    </location>
</feature>
<dbReference type="PANTHER" id="PTHR11731:SF193">
    <property type="entry name" value="DIPEPTIDYL PEPTIDASE 9"/>
    <property type="match status" value="1"/>
</dbReference>
<dbReference type="Pfam" id="PF00326">
    <property type="entry name" value="Peptidase_S9"/>
    <property type="match status" value="1"/>
</dbReference>
<evidence type="ECO:0000313" key="5">
    <source>
        <dbReference type="Proteomes" id="UP000253868"/>
    </source>
</evidence>
<feature type="domain" description="Dipeptidylpeptidase IV N-terminal" evidence="3">
    <location>
        <begin position="118"/>
        <end position="322"/>
    </location>
</feature>
<dbReference type="Gene3D" id="2.140.10.30">
    <property type="entry name" value="Dipeptidylpeptidase IV, N-terminal domain"/>
    <property type="match status" value="1"/>
</dbReference>
<dbReference type="Gene3D" id="3.40.50.1820">
    <property type="entry name" value="alpha/beta hydrolase"/>
    <property type="match status" value="1"/>
</dbReference>
<reference evidence="5" key="1">
    <citation type="submission" date="2018-07" db="EMBL/GenBank/DDBJ databases">
        <authorList>
            <person name="Zhao J."/>
        </authorList>
    </citation>
    <scope>NUCLEOTIDE SEQUENCE [LARGE SCALE GENOMIC DNA]</scope>
    <source>
        <strain evidence="5">GSSD-12</strain>
    </source>
</reference>
<sequence>MELAAFPRQFARTRRFSLGVPQRFTVSPDGERVLFTRSVSGTDARILLWVYENGAERLLAGGDGDRAGAKTGAGAGIGSGSGIGSYATDRHARVAAYTRDGALWTVETVGGDTTPRRLPVPGPVTDPRPSPDGTLIAYVRDGALRVVRDDGTADRALAEPESPDVTYGLPDHTARESIGRTRAFWWSPDGTALLVARVDTSMVRRWHVGDPADPARPPRAVRYPAAGTANAETSLLLITVGGDRTPVALPRTAPEPGGAPAAPGTWRDGAFEYLLRADWDGAAPVVTVQTRDQRTVWVLRVDPSTGAVRPLSRHTDDAWVEFPPGTPLHTGSGTAVLPYIRGDAYGIRIGDVPSPAGLQVRAVLGAVGERVFFTASEEPTETHVWSYTPSATPSAGPSHGPDPRFVRLTDVPGVHTATVGGDNDNGATVVLDSRTPAAHTVTVVRGGEPAGRIAVLTERPLVTPAPVPLVLGARESRGQLHLPSWYEPGAGPLPVLLSPYAGPGMQVVNRAGAWHSVVRQWFAEHGFAVLVVDGRGTPGRGVAWQRAITGDRLTPVLDDQIDALHATAARYDGALDLTRVGIRGWSFSGYLAAGAVLRRPDVFHAAVAGAPVTDRRLYDTYWEERYLGHPDSRPEGYARSSLLPYPSDANGTGTPVRPLLLVHGLLDDNVFPLHTLRLSAALLAAGRPHSVLPLPGTGHLVAREGTADALLLRELAFFREALAAGGRPAAESAAR</sequence>
<dbReference type="OrthoDB" id="9812921at2"/>
<dbReference type="InterPro" id="IPR002469">
    <property type="entry name" value="Peptidase_S9B_N"/>
</dbReference>
<dbReference type="Pfam" id="PF00930">
    <property type="entry name" value="DPPIV_N"/>
    <property type="match status" value="1"/>
</dbReference>
<evidence type="ECO:0000313" key="4">
    <source>
        <dbReference type="EMBL" id="AXG76771.1"/>
    </source>
</evidence>
<dbReference type="AlphaFoldDB" id="A0A345HJ97"/>
<protein>
    <submittedName>
        <fullName evidence="4">S9 family peptidase</fullName>
    </submittedName>
</protein>
<organism evidence="4 5">
    <name type="scientific">Streptomyces paludis</name>
    <dbReference type="NCBI Taxonomy" id="2282738"/>
    <lineage>
        <taxon>Bacteria</taxon>
        <taxon>Bacillati</taxon>
        <taxon>Actinomycetota</taxon>
        <taxon>Actinomycetes</taxon>
        <taxon>Kitasatosporales</taxon>
        <taxon>Streptomycetaceae</taxon>
        <taxon>Streptomyces</taxon>
    </lineage>
</organism>
<dbReference type="SUPFAM" id="SSF82171">
    <property type="entry name" value="DPP6 N-terminal domain-like"/>
    <property type="match status" value="1"/>
</dbReference>
<dbReference type="RefSeq" id="WP_114658150.1">
    <property type="nucleotide sequence ID" value="NZ_CP031194.1"/>
</dbReference>